<dbReference type="PROSITE" id="PS51257">
    <property type="entry name" value="PROKAR_LIPOPROTEIN"/>
    <property type="match status" value="1"/>
</dbReference>
<proteinExistence type="predicted"/>
<feature type="compositionally biased region" description="Polar residues" evidence="1">
    <location>
        <begin position="1"/>
        <end position="18"/>
    </location>
</feature>
<organism evidence="2 3">
    <name type="scientific">Cylicostephanus goldi</name>
    <name type="common">Nematode worm</name>
    <dbReference type="NCBI Taxonomy" id="71465"/>
    <lineage>
        <taxon>Eukaryota</taxon>
        <taxon>Metazoa</taxon>
        <taxon>Ecdysozoa</taxon>
        <taxon>Nematoda</taxon>
        <taxon>Chromadorea</taxon>
        <taxon>Rhabditida</taxon>
        <taxon>Rhabditina</taxon>
        <taxon>Rhabditomorpha</taxon>
        <taxon>Strongyloidea</taxon>
        <taxon>Strongylidae</taxon>
        <taxon>Cylicostephanus</taxon>
    </lineage>
</organism>
<dbReference type="Proteomes" id="UP000271889">
    <property type="component" value="Unassembled WGS sequence"/>
</dbReference>
<sequence length="89" mass="9341">MSSPTRYVSEATPNSSPASPDCSPALQIGVSCPVSKADELRMLALTTRAQQEMMTYRGYELGYATGEIEGDGGAAPGENEGVQGQNLRS</sequence>
<gene>
    <name evidence="2" type="ORF">CGOC_LOCUS6766</name>
</gene>
<accession>A0A3P6SBE7</accession>
<dbReference type="EMBL" id="UYRV01022564">
    <property type="protein sequence ID" value="VDK71826.1"/>
    <property type="molecule type" value="Genomic_DNA"/>
</dbReference>
<dbReference type="AlphaFoldDB" id="A0A3P6SBE7"/>
<evidence type="ECO:0000313" key="3">
    <source>
        <dbReference type="Proteomes" id="UP000271889"/>
    </source>
</evidence>
<feature type="region of interest" description="Disordered" evidence="1">
    <location>
        <begin position="66"/>
        <end position="89"/>
    </location>
</feature>
<reference evidence="2 3" key="1">
    <citation type="submission" date="2018-11" db="EMBL/GenBank/DDBJ databases">
        <authorList>
            <consortium name="Pathogen Informatics"/>
        </authorList>
    </citation>
    <scope>NUCLEOTIDE SEQUENCE [LARGE SCALE GENOMIC DNA]</scope>
</reference>
<protein>
    <submittedName>
        <fullName evidence="2">Uncharacterized protein</fullName>
    </submittedName>
</protein>
<keyword evidence="3" id="KW-1185">Reference proteome</keyword>
<evidence type="ECO:0000313" key="2">
    <source>
        <dbReference type="EMBL" id="VDK71826.1"/>
    </source>
</evidence>
<feature type="region of interest" description="Disordered" evidence="1">
    <location>
        <begin position="1"/>
        <end position="23"/>
    </location>
</feature>
<evidence type="ECO:0000256" key="1">
    <source>
        <dbReference type="SAM" id="MobiDB-lite"/>
    </source>
</evidence>
<name>A0A3P6SBE7_CYLGO</name>